<feature type="transmembrane region" description="Helical" evidence="5">
    <location>
        <begin position="21"/>
        <end position="37"/>
    </location>
</feature>
<proteinExistence type="predicted"/>
<evidence type="ECO:0000256" key="1">
    <source>
        <dbReference type="ARBA" id="ARBA00004141"/>
    </source>
</evidence>
<evidence type="ECO:0000256" key="2">
    <source>
        <dbReference type="ARBA" id="ARBA00022692"/>
    </source>
</evidence>
<keyword evidence="4 5" id="KW-0472">Membrane</keyword>
<dbReference type="EMBL" id="FOJY01000010">
    <property type="protein sequence ID" value="SFB12564.1"/>
    <property type="molecule type" value="Genomic_DNA"/>
</dbReference>
<feature type="transmembrane region" description="Helical" evidence="5">
    <location>
        <begin position="49"/>
        <end position="71"/>
    </location>
</feature>
<feature type="transmembrane region" description="Helical" evidence="5">
    <location>
        <begin position="124"/>
        <end position="140"/>
    </location>
</feature>
<reference evidence="7 8" key="1">
    <citation type="submission" date="2016-10" db="EMBL/GenBank/DDBJ databases">
        <authorList>
            <person name="de Groot N.N."/>
        </authorList>
    </citation>
    <scope>NUCLEOTIDE SEQUENCE [LARGE SCALE GENOMIC DNA]</scope>
    <source>
        <strain evidence="7 8">DSM 5522</strain>
    </source>
</reference>
<dbReference type="InterPro" id="IPR007016">
    <property type="entry name" value="O-antigen_ligase-rel_domated"/>
</dbReference>
<sequence length="526" mass="60341">MRGNLDKKTDISWQEQLLNEVVFLYGVFVTVVFPILFHDRYNDILHAKAAAFDYVSIGAILFCGIVIISYLFSIRKLQDKKLKDYLKDLSIIDKFIIVFMFATTISFLINPNKYNTFWGVDGRRIGYLALMICGVSYFLYSRYLKDIDLLMILTFLAAVFISLIAIANHLGFDPLDMFVTMPKESQLISTLGNRDCLAGYIILLWPVSMFYIFKSPKKLLRIISWIYLLISFAAVVAAMCDSAYIAIFIIALVSLCFVFDNYKSLIGYCYIFLSFFAVHIVMKYLRNVREEYAWKAEGITEFLINNVWILALATVFFLLMAVFFTIMKKKEIDIGKFKVLRIIVWIAAFISIAFLIGLMIYVSSKYESKAECKEVFGTLANYIYFDESFGSSRGRIWNIALKTFLAMPFINKIFGYGPAGFRYALVEFLEESVYTFKSGRLIDAHNEFLQYLVTLGIFGIISYFGIFISAIIRFAKNRKKDFLVAGALVTTAAFLSQGIINNTHIYIEPLLFLLLAIAEAKIREVK</sequence>
<comment type="subcellular location">
    <subcellularLocation>
        <location evidence="1">Membrane</location>
        <topology evidence="1">Multi-pass membrane protein</topology>
    </subcellularLocation>
</comment>
<evidence type="ECO:0000259" key="6">
    <source>
        <dbReference type="Pfam" id="PF04932"/>
    </source>
</evidence>
<feature type="transmembrane region" description="Helical" evidence="5">
    <location>
        <begin position="266"/>
        <end position="285"/>
    </location>
</feature>
<keyword evidence="7" id="KW-0436">Ligase</keyword>
<feature type="domain" description="O-antigen ligase-related" evidence="6">
    <location>
        <begin position="313"/>
        <end position="464"/>
    </location>
</feature>
<dbReference type="PANTHER" id="PTHR37422">
    <property type="entry name" value="TEICHURONIC ACID BIOSYNTHESIS PROTEIN TUAE"/>
    <property type="match status" value="1"/>
</dbReference>
<evidence type="ECO:0000256" key="5">
    <source>
        <dbReference type="SAM" id="Phobius"/>
    </source>
</evidence>
<dbReference type="PANTHER" id="PTHR37422:SF13">
    <property type="entry name" value="LIPOPOLYSACCHARIDE BIOSYNTHESIS PROTEIN PA4999-RELATED"/>
    <property type="match status" value="1"/>
</dbReference>
<feature type="transmembrane region" description="Helical" evidence="5">
    <location>
        <begin position="506"/>
        <end position="522"/>
    </location>
</feature>
<dbReference type="Pfam" id="PF04932">
    <property type="entry name" value="Wzy_C"/>
    <property type="match status" value="1"/>
</dbReference>
<feature type="transmembrane region" description="Helical" evidence="5">
    <location>
        <begin position="305"/>
        <end position="327"/>
    </location>
</feature>
<evidence type="ECO:0000256" key="3">
    <source>
        <dbReference type="ARBA" id="ARBA00022989"/>
    </source>
</evidence>
<gene>
    <name evidence="7" type="ORF">SAMN05216249_11015</name>
</gene>
<feature type="transmembrane region" description="Helical" evidence="5">
    <location>
        <begin position="147"/>
        <end position="171"/>
    </location>
</feature>
<keyword evidence="3 5" id="KW-1133">Transmembrane helix</keyword>
<name>A0A1I0YGV5_9FIRM</name>
<organism evidence="7 8">
    <name type="scientific">Acetitomaculum ruminis DSM 5522</name>
    <dbReference type="NCBI Taxonomy" id="1120918"/>
    <lineage>
        <taxon>Bacteria</taxon>
        <taxon>Bacillati</taxon>
        <taxon>Bacillota</taxon>
        <taxon>Clostridia</taxon>
        <taxon>Lachnospirales</taxon>
        <taxon>Lachnospiraceae</taxon>
        <taxon>Acetitomaculum</taxon>
    </lineage>
</organism>
<dbReference type="AlphaFoldDB" id="A0A1I0YGV5"/>
<keyword evidence="2 5" id="KW-0812">Transmembrane</keyword>
<accession>A0A1I0YGV5</accession>
<feature type="transmembrane region" description="Helical" evidence="5">
    <location>
        <begin position="219"/>
        <end position="237"/>
    </location>
</feature>
<keyword evidence="8" id="KW-1185">Reference proteome</keyword>
<evidence type="ECO:0000313" key="8">
    <source>
        <dbReference type="Proteomes" id="UP000198838"/>
    </source>
</evidence>
<evidence type="ECO:0000256" key="4">
    <source>
        <dbReference type="ARBA" id="ARBA00023136"/>
    </source>
</evidence>
<protein>
    <submittedName>
        <fullName evidence="7">O-antigen ligase</fullName>
    </submittedName>
</protein>
<evidence type="ECO:0000313" key="7">
    <source>
        <dbReference type="EMBL" id="SFB12564.1"/>
    </source>
</evidence>
<dbReference type="InterPro" id="IPR051533">
    <property type="entry name" value="WaaL-like"/>
</dbReference>
<dbReference type="GO" id="GO:0016020">
    <property type="term" value="C:membrane"/>
    <property type="evidence" value="ECO:0007669"/>
    <property type="project" value="UniProtKB-SubCell"/>
</dbReference>
<feature type="transmembrane region" description="Helical" evidence="5">
    <location>
        <begin position="191"/>
        <end position="212"/>
    </location>
</feature>
<feature type="transmembrane region" description="Helical" evidence="5">
    <location>
        <begin position="339"/>
        <end position="361"/>
    </location>
</feature>
<dbReference type="Proteomes" id="UP000198838">
    <property type="component" value="Unassembled WGS sequence"/>
</dbReference>
<feature type="transmembrane region" description="Helical" evidence="5">
    <location>
        <begin position="448"/>
        <end position="475"/>
    </location>
</feature>
<feature type="transmembrane region" description="Helical" evidence="5">
    <location>
        <begin position="482"/>
        <end position="500"/>
    </location>
</feature>
<feature type="transmembrane region" description="Helical" evidence="5">
    <location>
        <begin position="91"/>
        <end position="109"/>
    </location>
</feature>
<dbReference type="GO" id="GO:0016874">
    <property type="term" value="F:ligase activity"/>
    <property type="evidence" value="ECO:0007669"/>
    <property type="project" value="UniProtKB-KW"/>
</dbReference>